<keyword evidence="2" id="KW-1185">Reference proteome</keyword>
<accession>A0A1E1KLH2</accession>
<evidence type="ECO:0000313" key="2">
    <source>
        <dbReference type="Proteomes" id="UP000178912"/>
    </source>
</evidence>
<evidence type="ECO:0000313" key="1">
    <source>
        <dbReference type="EMBL" id="CZS98852.1"/>
    </source>
</evidence>
<dbReference type="EMBL" id="FJUX01000038">
    <property type="protein sequence ID" value="CZS98852.1"/>
    <property type="molecule type" value="Genomic_DNA"/>
</dbReference>
<dbReference type="Proteomes" id="UP000178912">
    <property type="component" value="Unassembled WGS sequence"/>
</dbReference>
<sequence length="40" mass="4890">MEHRIGFQRRAAFLLDRDYNYGNAFMRLYLAETYVTMNKI</sequence>
<organism evidence="1 2">
    <name type="scientific">Rhynchosporium agropyri</name>
    <dbReference type="NCBI Taxonomy" id="914238"/>
    <lineage>
        <taxon>Eukaryota</taxon>
        <taxon>Fungi</taxon>
        <taxon>Dikarya</taxon>
        <taxon>Ascomycota</taxon>
        <taxon>Pezizomycotina</taxon>
        <taxon>Leotiomycetes</taxon>
        <taxon>Helotiales</taxon>
        <taxon>Ploettnerulaceae</taxon>
        <taxon>Rhynchosporium</taxon>
    </lineage>
</organism>
<dbReference type="AlphaFoldDB" id="A0A1E1KLH2"/>
<name>A0A1E1KLH2_9HELO</name>
<protein>
    <submittedName>
        <fullName evidence="1">Uncharacterized protein</fullName>
    </submittedName>
</protein>
<gene>
    <name evidence="1" type="ORF">RAG0_07414</name>
</gene>
<reference evidence="2" key="1">
    <citation type="submission" date="2016-03" db="EMBL/GenBank/DDBJ databases">
        <authorList>
            <person name="Guldener U."/>
        </authorList>
    </citation>
    <scope>NUCLEOTIDE SEQUENCE [LARGE SCALE GENOMIC DNA]</scope>
    <source>
        <strain evidence="2">04CH-RAC-A.6.1</strain>
    </source>
</reference>
<proteinExistence type="predicted"/>